<feature type="domain" description="ASPIC/UnbV" evidence="3">
    <location>
        <begin position="540"/>
        <end position="604"/>
    </location>
</feature>
<dbReference type="InterPro" id="IPR011519">
    <property type="entry name" value="UnbV_ASPIC"/>
</dbReference>
<dbReference type="Gene3D" id="2.130.10.130">
    <property type="entry name" value="Integrin alpha, N-terminal"/>
    <property type="match status" value="1"/>
</dbReference>
<dbReference type="Proteomes" id="UP000199400">
    <property type="component" value="Unassembled WGS sequence"/>
</dbReference>
<proteinExistence type="predicted"/>
<accession>A0A1I1V329</accession>
<dbReference type="Pfam" id="PF07593">
    <property type="entry name" value="UnbV_ASPIC"/>
    <property type="match status" value="1"/>
</dbReference>
<sequence>MSVAAALTACGGEGSPTTGSTADTTTGTTDAATTEPTSTGTTEAPTTGEPGFTCTPLPLTPAGQGFFRDISDASGMRVDNFVPDPPTPIPINDHSRLAFADLNGDGFDDIVAHSLFPNPQQGVPFEHLVYLNDGDGTFTHFSDESGLRAVQAGFFAFGDVDNDGDQDVFAGLDIELEGEHNRVFLNDGAARFTEVPDAGVAVKNLAGNAVFADFNGDANLDLFVGNGQTSYAVSDQLFFGYGDGTFQDVTSVYMPGDRDQPSNGSVACDYDDDGDLDIFVSTYGVSVYGGHNHLWENDGTGKFTEVGLERGFAALATGNYWLASTGMGMNPEPDVAAEDVVGSNGFGIQCEDATGDGLPDVFLTAISHPVDGDYSRKWSDPSQLLVNGGPDAGYAFKNEYLARGLPFNEGDIDGAMVDFDNDGRLDLSVSRDAKYEPGYSEIEQQAWFGLMHQEADGSFTSVGPISGINDSQATPARMKQAQNHAWADIDHDGDLDLLVGGRDIGGAGRPNFLFENRVGQDNLWMSIRLRGDGDAINRDAIGARVTVRYADWSVSREVKSGRGTYNSHDSRTLHFGLGDLGCDYEVDVRWPDGTTRTFSPEELPTGRLVVLDYLEGVLVDP</sequence>
<dbReference type="SUPFAM" id="SSF69318">
    <property type="entry name" value="Integrin alpha N-terminal domain"/>
    <property type="match status" value="2"/>
</dbReference>
<dbReference type="InterPro" id="IPR013517">
    <property type="entry name" value="FG-GAP"/>
</dbReference>
<dbReference type="InterPro" id="IPR027039">
    <property type="entry name" value="Crtac1"/>
</dbReference>
<dbReference type="PANTHER" id="PTHR16026:SF0">
    <property type="entry name" value="CARTILAGE ACIDIC PROTEIN 1"/>
    <property type="match status" value="1"/>
</dbReference>
<keyword evidence="1" id="KW-0732">Signal</keyword>
<evidence type="ECO:0000256" key="1">
    <source>
        <dbReference type="ARBA" id="ARBA00022729"/>
    </source>
</evidence>
<dbReference type="Pfam" id="PF13517">
    <property type="entry name" value="FG-GAP_3"/>
    <property type="match status" value="2"/>
</dbReference>
<dbReference type="InterPro" id="IPR028994">
    <property type="entry name" value="Integrin_alpha_N"/>
</dbReference>
<evidence type="ECO:0000256" key="2">
    <source>
        <dbReference type="SAM" id="MobiDB-lite"/>
    </source>
</evidence>
<evidence type="ECO:0000313" key="5">
    <source>
        <dbReference type="Proteomes" id="UP000199400"/>
    </source>
</evidence>
<feature type="compositionally biased region" description="Low complexity" evidence="2">
    <location>
        <begin position="15"/>
        <end position="51"/>
    </location>
</feature>
<dbReference type="AlphaFoldDB" id="A0A1I1V329"/>
<name>A0A1I1V329_9BACT</name>
<dbReference type="OrthoDB" id="5287961at2"/>
<feature type="region of interest" description="Disordered" evidence="2">
    <location>
        <begin position="1"/>
        <end position="58"/>
    </location>
</feature>
<gene>
    <name evidence="4" type="ORF">SAMN02745121_01450</name>
</gene>
<protein>
    <submittedName>
        <fullName evidence="4">Repeat domain-containing protein</fullName>
    </submittedName>
</protein>
<keyword evidence="5" id="KW-1185">Reference proteome</keyword>
<evidence type="ECO:0000313" key="4">
    <source>
        <dbReference type="EMBL" id="SFD76408.1"/>
    </source>
</evidence>
<organism evidence="4 5">
    <name type="scientific">Nannocystis exedens</name>
    <dbReference type="NCBI Taxonomy" id="54"/>
    <lineage>
        <taxon>Bacteria</taxon>
        <taxon>Pseudomonadati</taxon>
        <taxon>Myxococcota</taxon>
        <taxon>Polyangia</taxon>
        <taxon>Nannocystales</taxon>
        <taxon>Nannocystaceae</taxon>
        <taxon>Nannocystis</taxon>
    </lineage>
</organism>
<dbReference type="RefSeq" id="WP_096330210.1">
    <property type="nucleotide sequence ID" value="NZ_FOMX01000004.1"/>
</dbReference>
<dbReference type="PANTHER" id="PTHR16026">
    <property type="entry name" value="CARTILAGE ACIDIC PROTEIN 1"/>
    <property type="match status" value="1"/>
</dbReference>
<dbReference type="STRING" id="54.SAMN02745121_01450"/>
<dbReference type="EMBL" id="FOMX01000004">
    <property type="protein sequence ID" value="SFD76408.1"/>
    <property type="molecule type" value="Genomic_DNA"/>
</dbReference>
<reference evidence="5" key="1">
    <citation type="submission" date="2016-10" db="EMBL/GenBank/DDBJ databases">
        <authorList>
            <person name="Varghese N."/>
            <person name="Submissions S."/>
        </authorList>
    </citation>
    <scope>NUCLEOTIDE SEQUENCE [LARGE SCALE GENOMIC DNA]</scope>
    <source>
        <strain evidence="5">ATCC 25963</strain>
    </source>
</reference>
<evidence type="ECO:0000259" key="3">
    <source>
        <dbReference type="Pfam" id="PF07593"/>
    </source>
</evidence>